<gene>
    <name evidence="6" type="ORF">UFOPK3402_00871</name>
</gene>
<dbReference type="EMBL" id="CAFBLS010000093">
    <property type="protein sequence ID" value="CAB4874384.1"/>
    <property type="molecule type" value="Genomic_DNA"/>
</dbReference>
<dbReference type="InterPro" id="IPR015424">
    <property type="entry name" value="PyrdxlP-dep_Trfase"/>
</dbReference>
<evidence type="ECO:0000256" key="1">
    <source>
        <dbReference type="ARBA" id="ARBA00008954"/>
    </source>
</evidence>
<dbReference type="InterPro" id="IPR005814">
    <property type="entry name" value="Aminotrans_3"/>
</dbReference>
<dbReference type="InterPro" id="IPR015422">
    <property type="entry name" value="PyrdxlP-dep_Trfase_small"/>
</dbReference>
<dbReference type="GO" id="GO:0030170">
    <property type="term" value="F:pyridoxal phosphate binding"/>
    <property type="evidence" value="ECO:0007669"/>
    <property type="project" value="InterPro"/>
</dbReference>
<proteinExistence type="inferred from homology"/>
<dbReference type="PANTHER" id="PTHR43094:SF1">
    <property type="entry name" value="AMINOTRANSFERASE CLASS-III"/>
    <property type="match status" value="1"/>
</dbReference>
<keyword evidence="2" id="KW-0032">Aminotransferase</keyword>
<dbReference type="Pfam" id="PF00202">
    <property type="entry name" value="Aminotran_3"/>
    <property type="match status" value="1"/>
</dbReference>
<feature type="region of interest" description="Disordered" evidence="5">
    <location>
        <begin position="437"/>
        <end position="464"/>
    </location>
</feature>
<evidence type="ECO:0000313" key="6">
    <source>
        <dbReference type="EMBL" id="CAB4874384.1"/>
    </source>
</evidence>
<dbReference type="Gene3D" id="3.90.1150.10">
    <property type="entry name" value="Aspartate Aminotransferase, domain 1"/>
    <property type="match status" value="1"/>
</dbReference>
<keyword evidence="4" id="KW-0663">Pyridoxal phosphate</keyword>
<dbReference type="CDD" id="cd00610">
    <property type="entry name" value="OAT_like"/>
    <property type="match status" value="1"/>
</dbReference>
<comment type="similarity">
    <text evidence="1">Belongs to the class-III pyridoxal-phosphate-dependent aminotransferase family.</text>
</comment>
<evidence type="ECO:0000256" key="3">
    <source>
        <dbReference type="ARBA" id="ARBA00022679"/>
    </source>
</evidence>
<keyword evidence="3" id="KW-0808">Transferase</keyword>
<dbReference type="InterPro" id="IPR015421">
    <property type="entry name" value="PyrdxlP-dep_Trfase_major"/>
</dbReference>
<evidence type="ECO:0000256" key="2">
    <source>
        <dbReference type="ARBA" id="ARBA00022576"/>
    </source>
</evidence>
<reference evidence="6" key="1">
    <citation type="submission" date="2020-05" db="EMBL/GenBank/DDBJ databases">
        <authorList>
            <person name="Chiriac C."/>
            <person name="Salcher M."/>
            <person name="Ghai R."/>
            <person name="Kavagutti S V."/>
        </authorList>
    </citation>
    <scope>NUCLEOTIDE SEQUENCE</scope>
</reference>
<dbReference type="GO" id="GO:0008483">
    <property type="term" value="F:transaminase activity"/>
    <property type="evidence" value="ECO:0007669"/>
    <property type="project" value="UniProtKB-KW"/>
</dbReference>
<dbReference type="InterPro" id="IPR049704">
    <property type="entry name" value="Aminotrans_3_PPA_site"/>
</dbReference>
<accession>A0A6J7E0N3</accession>
<sequence length="464" mass="49349">MLVSNRASTNLWHPFADMSAVNGHEVVVVSGVGARVRTEDGREFIDASAGLWFNSIGHGRSELAEAAAAQMMRLAAYSNFGDLSTGPTLDLADRLSALSPQEDCKVFFTSGGSDAVDTAVKMVRRYWSLLGQPDRSWIVTRNRAYHGMHMAGTALTGIPANKDGHGELDSRVANVTWDSAADLAAVIDELGPKNVGAFFCEPVIGAGGVYPPPPGYLDEVRAICRDRGVLFVADEVITAYGRVGSMFAASRWDLDPDIILTAKGLTSGYLPMGAVLVAGRVAEPFWNTPGVLWRHGYTYSGHATAAAVAMANLDVIEREGLIERVVGLQPVVSRLLGPLAQHEAVHEIRAGVGLLAAVQVKPEILAGDATFGPSMTAQLRERGVLTRMLADGSVQISPPFVISEDDLASIARAIDESLTALGSTRRARPMLEVNLLPDQTSDEGGGFGSSDDRLLADVPPHHMG</sequence>
<name>A0A6J7E0N3_9ZZZZ</name>
<dbReference type="Gene3D" id="3.40.640.10">
    <property type="entry name" value="Type I PLP-dependent aspartate aminotransferase-like (Major domain)"/>
    <property type="match status" value="1"/>
</dbReference>
<organism evidence="6">
    <name type="scientific">freshwater metagenome</name>
    <dbReference type="NCBI Taxonomy" id="449393"/>
    <lineage>
        <taxon>unclassified sequences</taxon>
        <taxon>metagenomes</taxon>
        <taxon>ecological metagenomes</taxon>
    </lineage>
</organism>
<dbReference type="AlphaFoldDB" id="A0A6J7E0N3"/>
<dbReference type="PIRSF" id="PIRSF000521">
    <property type="entry name" value="Transaminase_4ab_Lys_Orn"/>
    <property type="match status" value="1"/>
</dbReference>
<dbReference type="SUPFAM" id="SSF53383">
    <property type="entry name" value="PLP-dependent transferases"/>
    <property type="match status" value="1"/>
</dbReference>
<protein>
    <submittedName>
        <fullName evidence="6">Unannotated protein</fullName>
    </submittedName>
</protein>
<dbReference type="FunFam" id="3.40.640.10:FF:000014">
    <property type="entry name" value="Adenosylmethionine-8-amino-7-oxononanoate aminotransferase, probable"/>
    <property type="match status" value="1"/>
</dbReference>
<dbReference type="PROSITE" id="PS00600">
    <property type="entry name" value="AA_TRANSFER_CLASS_3"/>
    <property type="match status" value="1"/>
</dbReference>
<evidence type="ECO:0000256" key="4">
    <source>
        <dbReference type="ARBA" id="ARBA00022898"/>
    </source>
</evidence>
<evidence type="ECO:0000256" key="5">
    <source>
        <dbReference type="SAM" id="MobiDB-lite"/>
    </source>
</evidence>
<dbReference type="PANTHER" id="PTHR43094">
    <property type="entry name" value="AMINOTRANSFERASE"/>
    <property type="match status" value="1"/>
</dbReference>